<evidence type="ECO:0000313" key="1">
    <source>
        <dbReference type="EMBL" id="CAJ71528.1"/>
    </source>
</evidence>
<organism evidence="1">
    <name type="scientific">Kuenenia stuttgartiensis</name>
    <dbReference type="NCBI Taxonomy" id="174633"/>
    <lineage>
        <taxon>Bacteria</taxon>
        <taxon>Pseudomonadati</taxon>
        <taxon>Planctomycetota</taxon>
        <taxon>Candidatus Brocadiia</taxon>
        <taxon>Candidatus Brocadiales</taxon>
        <taxon>Candidatus Brocadiaceae</taxon>
        <taxon>Candidatus Kuenenia</taxon>
    </lineage>
</organism>
<dbReference type="Proteomes" id="UP000501926">
    <property type="component" value="Chromosome"/>
</dbReference>
<name>Q1PWD2_KUEST</name>
<dbReference type="EMBL" id="CP049055">
    <property type="protein sequence ID" value="QII13991.1"/>
    <property type="molecule type" value="Genomic_DNA"/>
</dbReference>
<gene>
    <name evidence="2" type="ORF">KsCSTR_46120</name>
    <name evidence="1" type="ORF">kustc0783</name>
</gene>
<sequence>MSTFYSRAAVSRRMQCVSTRILKFLNVVFIKNIQFVKIHTTCNLSFSQIWITIWTLRGFLNKKFENYRNALVF</sequence>
<proteinExistence type="predicted"/>
<reference evidence="1" key="2">
    <citation type="submission" date="2006-01" db="EMBL/GenBank/DDBJ databases">
        <authorList>
            <person name="Genoscope"/>
        </authorList>
    </citation>
    <scope>NUCLEOTIDE SEQUENCE</scope>
</reference>
<dbReference type="AlphaFoldDB" id="Q1PWD2"/>
<evidence type="ECO:0000313" key="3">
    <source>
        <dbReference type="Proteomes" id="UP000501926"/>
    </source>
</evidence>
<reference evidence="2 3" key="3">
    <citation type="submission" date="2020-02" db="EMBL/GenBank/DDBJ databases">
        <title>Newly sequenced genome of strain CSTR1 showed variability in Candidatus Kuenenia stuttgartiensis genomes.</title>
        <authorList>
            <person name="Ding C."/>
            <person name="Adrian L."/>
        </authorList>
    </citation>
    <scope>NUCLEOTIDE SEQUENCE [LARGE SCALE GENOMIC DNA]</scope>
    <source>
        <strain evidence="2 3">CSTR1</strain>
    </source>
</reference>
<dbReference type="EMBL" id="CT573073">
    <property type="protein sequence ID" value="CAJ71528.1"/>
    <property type="molecule type" value="Genomic_DNA"/>
</dbReference>
<protein>
    <submittedName>
        <fullName evidence="1">Uncharacterized protein</fullName>
    </submittedName>
</protein>
<accession>Q1PWD2</accession>
<evidence type="ECO:0000313" key="2">
    <source>
        <dbReference type="EMBL" id="QII13991.1"/>
    </source>
</evidence>
<reference evidence="1" key="1">
    <citation type="journal article" date="2006" name="Nature">
        <title>Deciphering the evolution and metabolism of an anammox bacterium from a community genome.</title>
        <authorList>
            <person name="Strous M."/>
            <person name="Pelletier E."/>
            <person name="Mangenot S."/>
            <person name="Rattei T."/>
            <person name="Lehner A."/>
            <person name="Taylor M.W."/>
            <person name="Horn M."/>
            <person name="Daims H."/>
            <person name="Bartol-Mavel D."/>
            <person name="Wincker P."/>
            <person name="Barbe V."/>
            <person name="Fonknechten N."/>
            <person name="Vallenet D."/>
            <person name="Segurens B."/>
            <person name="Schenowitz-Truong C."/>
            <person name="Medigue C."/>
            <person name="Collingro A."/>
            <person name="Snel B."/>
            <person name="Dutilh B.E."/>
            <person name="OpDenCamp H.J.M."/>
            <person name="vanDerDrift C."/>
            <person name="Cirpus I."/>
            <person name="vanDePas-Schoonen K.T."/>
            <person name="Harhangi H.R."/>
            <person name="vanNiftrik L."/>
            <person name="Schmid M."/>
            <person name="Keltjens J."/>
            <person name="vanDeVossenberg J."/>
            <person name="Kartal B."/>
            <person name="Meier H."/>
            <person name="Frishman D."/>
            <person name="Huynen M.A."/>
            <person name="Mewes H."/>
            <person name="Weissenbach J."/>
            <person name="Jetten M.S.M."/>
            <person name="Wagner M."/>
            <person name="LePaslier D."/>
        </authorList>
    </citation>
    <scope>NUCLEOTIDE SEQUENCE</scope>
</reference>